<dbReference type="InterPro" id="IPR006428">
    <property type="entry name" value="Portal_SPP1-type"/>
</dbReference>
<evidence type="ECO:0000313" key="2">
    <source>
        <dbReference type="EMBL" id="BBI32031.1"/>
    </source>
</evidence>
<sequence>MRTETTAIIANIAANAPMNEMAIIKQEIQHWLSSDLRKMMLEGNRYYRNKTDALKRKRMVIGQDGISVEDKNLANNKIVHGFLRKLTDQKVGYLLSKPMSLKTKNEAYQALLEEIFNKSFARTLKNLGKKSIIKGKEWLHPYYDEVGNFSVEIIPSEECIPQWKDSAHTILDAMIRFYDVETYVASEKRIVKKIEYWDTKGVRRYIDKDGSIVPDAENVESSHMMIGEEPFNWNKVPFICFKYNDEEQPLLELVKSLIDDYDNKKSDNSNNLEDLPNSIFVIENFDGADLGEFRRNLSQFRAVKTRSGPNGGGGKVDTLNLEIDTEAFKTHMEMTRKNIYEFGRGVDMAAEKFNGATGVALKQLYNDLDMDANDMETEFQAALEQFLWFVNQHLLLITKGDFTTESVDVIFNRDILTSESDVITDGKNSVGLISNRTIISNHPWVTNAAEEEEQMKKEKEEAFLDAQSYGGLKEDEAPIDGGGGDE</sequence>
<protein>
    <submittedName>
        <fullName evidence="2">Portal protein</fullName>
    </submittedName>
</protein>
<proteinExistence type="predicted"/>
<name>A0A3T1D1U9_9BACL</name>
<dbReference type="EMBL" id="AP019400">
    <property type="protein sequence ID" value="BBI32031.1"/>
    <property type="molecule type" value="Genomic_DNA"/>
</dbReference>
<organism evidence="2 3">
    <name type="scientific">Cohnella abietis</name>
    <dbReference type="NCBI Taxonomy" id="2507935"/>
    <lineage>
        <taxon>Bacteria</taxon>
        <taxon>Bacillati</taxon>
        <taxon>Bacillota</taxon>
        <taxon>Bacilli</taxon>
        <taxon>Bacillales</taxon>
        <taxon>Paenibacillaceae</taxon>
        <taxon>Cohnella</taxon>
    </lineage>
</organism>
<accession>A0A3T1D1U9</accession>
<dbReference type="InterPro" id="IPR021145">
    <property type="entry name" value="Portal_protein_SPP1_Gp6-like"/>
</dbReference>
<feature type="region of interest" description="Disordered" evidence="1">
    <location>
        <begin position="466"/>
        <end position="486"/>
    </location>
</feature>
<evidence type="ECO:0000313" key="3">
    <source>
        <dbReference type="Proteomes" id="UP000289856"/>
    </source>
</evidence>
<gene>
    <name evidence="2" type="ORF">KCTCHS21_14300</name>
</gene>
<dbReference type="Proteomes" id="UP000289856">
    <property type="component" value="Chromosome"/>
</dbReference>
<dbReference type="NCBIfam" id="TIGR01538">
    <property type="entry name" value="portal_SPP1"/>
    <property type="match status" value="1"/>
</dbReference>
<keyword evidence="3" id="KW-1185">Reference proteome</keyword>
<dbReference type="KEGG" id="cohn:KCTCHS21_14300"/>
<evidence type="ECO:0000256" key="1">
    <source>
        <dbReference type="SAM" id="MobiDB-lite"/>
    </source>
</evidence>
<dbReference type="AlphaFoldDB" id="A0A3T1D1U9"/>
<dbReference type="Pfam" id="PF05133">
    <property type="entry name" value="SPP1_portal"/>
    <property type="match status" value="1"/>
</dbReference>
<dbReference type="RefSeq" id="WP_197726512.1">
    <property type="nucleotide sequence ID" value="NZ_AP019400.1"/>
</dbReference>
<reference evidence="2 3" key="1">
    <citation type="submission" date="2019-01" db="EMBL/GenBank/DDBJ databases">
        <title>Complete genome sequence of Cohnella hallensis HS21 isolated from Korean fir (Abies koreana) rhizospheric soil.</title>
        <authorList>
            <person name="Jiang L."/>
            <person name="Kang S.W."/>
            <person name="Kim S."/>
            <person name="Jung J."/>
            <person name="Kim C.Y."/>
            <person name="Kim D.H."/>
            <person name="Kim S.W."/>
            <person name="Lee J."/>
        </authorList>
    </citation>
    <scope>NUCLEOTIDE SEQUENCE [LARGE SCALE GENOMIC DNA]</scope>
    <source>
        <strain evidence="2 3">HS21</strain>
    </source>
</reference>